<keyword evidence="2" id="KW-0805">Transcription regulation</keyword>
<evidence type="ECO:0000313" key="8">
    <source>
        <dbReference type="Proteomes" id="UP000177625"/>
    </source>
</evidence>
<accession>A0A1E1MDP4</accession>
<protein>
    <submittedName>
        <fullName evidence="7">Uncharacterized protein</fullName>
    </submittedName>
</protein>
<dbReference type="InterPro" id="IPR001289">
    <property type="entry name" value="NFYA"/>
</dbReference>
<evidence type="ECO:0000313" key="7">
    <source>
        <dbReference type="EMBL" id="CZT47190.1"/>
    </source>
</evidence>
<gene>
    <name evidence="7" type="ORF">RSE6_07724</name>
</gene>
<feature type="region of interest" description="Disordered" evidence="6">
    <location>
        <begin position="1"/>
        <end position="21"/>
    </location>
</feature>
<evidence type="ECO:0000256" key="6">
    <source>
        <dbReference type="SAM" id="MobiDB-lite"/>
    </source>
</evidence>
<keyword evidence="8" id="KW-1185">Reference proteome</keyword>
<dbReference type="Proteomes" id="UP000177625">
    <property type="component" value="Unassembled WGS sequence"/>
</dbReference>
<keyword evidence="4" id="KW-0804">Transcription</keyword>
<keyword evidence="3" id="KW-0238">DNA-binding</keyword>
<evidence type="ECO:0000256" key="2">
    <source>
        <dbReference type="ARBA" id="ARBA00023015"/>
    </source>
</evidence>
<proteinExistence type="predicted"/>
<organism evidence="7 8">
    <name type="scientific">Rhynchosporium secalis</name>
    <name type="common">Barley scald fungus</name>
    <dbReference type="NCBI Taxonomy" id="38038"/>
    <lineage>
        <taxon>Eukaryota</taxon>
        <taxon>Fungi</taxon>
        <taxon>Dikarya</taxon>
        <taxon>Ascomycota</taxon>
        <taxon>Pezizomycotina</taxon>
        <taxon>Leotiomycetes</taxon>
        <taxon>Helotiales</taxon>
        <taxon>Ploettnerulaceae</taxon>
        <taxon>Rhynchosporium</taxon>
    </lineage>
</organism>
<keyword evidence="5" id="KW-0539">Nucleus</keyword>
<sequence length="449" mass="50475">MTPDGPSFLNDTAFSPTTDRTLTPIQPSVGFKQALQDYQMQLMLLEQQKKKRRLYILAQKVANARMDQNRPMQLKQLEQERKERHVVARQDADILGEQDYQLQLKLLENQEKNHHMLVQQEEGGIVGTTSNVPNPSVGPPSALLSFNEVQHGGVMIPIDQHEILQCYKTNKRDRLYKNEETAGEAITILLKLDTVRKFNSPVQSSEADKKVLADYQVSLMTNINCRSNARRKMMYRVEGYTSEIPAPAQIPTSGYGREITCDYARRRSDQHTIGIGEHSRTLSYTGDGTAAAGLAGVSVAARKRRRNSNPRGTSDLKSELEGVLVKANSGLALGDSPEREDDAIHDILQDFDSDSFLHQDEKESGFNCEDARVAQSSALPGLPVTQVSDTSAEIEEKPTYINNNQFYPILKHRLARKEYEERAEADVLKLLISVSQNKREPKGYETDSK</sequence>
<name>A0A1E1MDP4_RHYSE</name>
<comment type="subcellular location">
    <subcellularLocation>
        <location evidence="1">Nucleus</location>
    </subcellularLocation>
</comment>
<dbReference type="GO" id="GO:0003700">
    <property type="term" value="F:DNA-binding transcription factor activity"/>
    <property type="evidence" value="ECO:0007669"/>
    <property type="project" value="InterPro"/>
</dbReference>
<evidence type="ECO:0000256" key="5">
    <source>
        <dbReference type="ARBA" id="ARBA00023242"/>
    </source>
</evidence>
<evidence type="ECO:0000256" key="1">
    <source>
        <dbReference type="ARBA" id="ARBA00004123"/>
    </source>
</evidence>
<dbReference type="GO" id="GO:0005634">
    <property type="term" value="C:nucleus"/>
    <property type="evidence" value="ECO:0007669"/>
    <property type="project" value="UniProtKB-SubCell"/>
</dbReference>
<dbReference type="EMBL" id="FJVC01000279">
    <property type="protein sequence ID" value="CZT47190.1"/>
    <property type="molecule type" value="Genomic_DNA"/>
</dbReference>
<feature type="compositionally biased region" description="Polar residues" evidence="6">
    <location>
        <begin position="9"/>
        <end position="21"/>
    </location>
</feature>
<reference evidence="8" key="1">
    <citation type="submission" date="2016-03" db="EMBL/GenBank/DDBJ databases">
        <authorList>
            <person name="Guldener U."/>
        </authorList>
    </citation>
    <scope>NUCLEOTIDE SEQUENCE [LARGE SCALE GENOMIC DNA]</scope>
</reference>
<evidence type="ECO:0000256" key="4">
    <source>
        <dbReference type="ARBA" id="ARBA00023163"/>
    </source>
</evidence>
<dbReference type="GO" id="GO:0003677">
    <property type="term" value="F:DNA binding"/>
    <property type="evidence" value="ECO:0007669"/>
    <property type="project" value="UniProtKB-KW"/>
</dbReference>
<dbReference type="PROSITE" id="PS51152">
    <property type="entry name" value="NFYA_HAP2_2"/>
    <property type="match status" value="1"/>
</dbReference>
<evidence type="ECO:0000256" key="3">
    <source>
        <dbReference type="ARBA" id="ARBA00023125"/>
    </source>
</evidence>
<dbReference type="AlphaFoldDB" id="A0A1E1MDP4"/>